<feature type="region of interest" description="Disordered" evidence="1">
    <location>
        <begin position="1"/>
        <end position="29"/>
    </location>
</feature>
<gene>
    <name evidence="2" type="ORF">AURDEDRAFT_178725</name>
</gene>
<sequence>MSAYPLLPPGDLAPQPGDPCLTSPPSRIERDDEALNLLSTCDTSREVAPSRTEVSAPVSHNSWPTTRAIFSFDSRDPDTRRALV</sequence>
<reference evidence="3" key="1">
    <citation type="journal article" date="2012" name="Science">
        <title>The Paleozoic origin of enzymatic lignin decomposition reconstructed from 31 fungal genomes.</title>
        <authorList>
            <person name="Floudas D."/>
            <person name="Binder M."/>
            <person name="Riley R."/>
            <person name="Barry K."/>
            <person name="Blanchette R.A."/>
            <person name="Henrissat B."/>
            <person name="Martinez A.T."/>
            <person name="Otillar R."/>
            <person name="Spatafora J.W."/>
            <person name="Yadav J.S."/>
            <person name="Aerts A."/>
            <person name="Benoit I."/>
            <person name="Boyd A."/>
            <person name="Carlson A."/>
            <person name="Copeland A."/>
            <person name="Coutinho P.M."/>
            <person name="de Vries R.P."/>
            <person name="Ferreira P."/>
            <person name="Findley K."/>
            <person name="Foster B."/>
            <person name="Gaskell J."/>
            <person name="Glotzer D."/>
            <person name="Gorecki P."/>
            <person name="Heitman J."/>
            <person name="Hesse C."/>
            <person name="Hori C."/>
            <person name="Igarashi K."/>
            <person name="Jurgens J.A."/>
            <person name="Kallen N."/>
            <person name="Kersten P."/>
            <person name="Kohler A."/>
            <person name="Kuees U."/>
            <person name="Kumar T.K.A."/>
            <person name="Kuo A."/>
            <person name="LaButti K."/>
            <person name="Larrondo L.F."/>
            <person name="Lindquist E."/>
            <person name="Ling A."/>
            <person name="Lombard V."/>
            <person name="Lucas S."/>
            <person name="Lundell T."/>
            <person name="Martin R."/>
            <person name="McLaughlin D.J."/>
            <person name="Morgenstern I."/>
            <person name="Morin E."/>
            <person name="Murat C."/>
            <person name="Nagy L.G."/>
            <person name="Nolan M."/>
            <person name="Ohm R.A."/>
            <person name="Patyshakuliyeva A."/>
            <person name="Rokas A."/>
            <person name="Ruiz-Duenas F.J."/>
            <person name="Sabat G."/>
            <person name="Salamov A."/>
            <person name="Samejima M."/>
            <person name="Schmutz J."/>
            <person name="Slot J.C."/>
            <person name="St John F."/>
            <person name="Stenlid J."/>
            <person name="Sun H."/>
            <person name="Sun S."/>
            <person name="Syed K."/>
            <person name="Tsang A."/>
            <person name="Wiebenga A."/>
            <person name="Young D."/>
            <person name="Pisabarro A."/>
            <person name="Eastwood D.C."/>
            <person name="Martin F."/>
            <person name="Cullen D."/>
            <person name="Grigoriev I.V."/>
            <person name="Hibbett D.S."/>
        </authorList>
    </citation>
    <scope>NUCLEOTIDE SEQUENCE [LARGE SCALE GENOMIC DNA]</scope>
    <source>
        <strain evidence="3">TFB10046</strain>
    </source>
</reference>
<organism evidence="2 3">
    <name type="scientific">Auricularia subglabra (strain TFB-10046 / SS5)</name>
    <name type="common">White-rot fungus</name>
    <name type="synonym">Auricularia delicata (strain TFB10046)</name>
    <dbReference type="NCBI Taxonomy" id="717982"/>
    <lineage>
        <taxon>Eukaryota</taxon>
        <taxon>Fungi</taxon>
        <taxon>Dikarya</taxon>
        <taxon>Basidiomycota</taxon>
        <taxon>Agaricomycotina</taxon>
        <taxon>Agaricomycetes</taxon>
        <taxon>Auriculariales</taxon>
        <taxon>Auriculariaceae</taxon>
        <taxon>Auricularia</taxon>
    </lineage>
</organism>
<dbReference type="KEGG" id="adl:AURDEDRAFT_178725"/>
<evidence type="ECO:0000313" key="3">
    <source>
        <dbReference type="Proteomes" id="UP000006514"/>
    </source>
</evidence>
<proteinExistence type="predicted"/>
<dbReference type="AlphaFoldDB" id="J0D0Z7"/>
<keyword evidence="3" id="KW-1185">Reference proteome</keyword>
<dbReference type="Proteomes" id="UP000006514">
    <property type="component" value="Unassembled WGS sequence"/>
</dbReference>
<dbReference type="EMBL" id="JH689184">
    <property type="protein sequence ID" value="EJD32237.1"/>
    <property type="molecule type" value="Genomic_DNA"/>
</dbReference>
<dbReference type="InParanoid" id="J0D0Z7"/>
<name>J0D0Z7_AURST</name>
<evidence type="ECO:0000313" key="2">
    <source>
        <dbReference type="EMBL" id="EJD32237.1"/>
    </source>
</evidence>
<protein>
    <submittedName>
        <fullName evidence="2">Uncharacterized protein</fullName>
    </submittedName>
</protein>
<accession>J0D0Z7</accession>
<evidence type="ECO:0000256" key="1">
    <source>
        <dbReference type="SAM" id="MobiDB-lite"/>
    </source>
</evidence>